<evidence type="ECO:0000256" key="1">
    <source>
        <dbReference type="SAM" id="MobiDB-lite"/>
    </source>
</evidence>
<evidence type="ECO:0000313" key="2">
    <source>
        <dbReference type="EMBL" id="CAI2371719.1"/>
    </source>
</evidence>
<reference evidence="2" key="1">
    <citation type="submission" date="2023-07" db="EMBL/GenBank/DDBJ databases">
        <authorList>
            <consortium name="AG Swart"/>
            <person name="Singh M."/>
            <person name="Singh A."/>
            <person name="Seah K."/>
            <person name="Emmerich C."/>
        </authorList>
    </citation>
    <scope>NUCLEOTIDE SEQUENCE</scope>
    <source>
        <strain evidence="2">DP1</strain>
    </source>
</reference>
<proteinExistence type="predicted"/>
<keyword evidence="3" id="KW-1185">Reference proteome</keyword>
<feature type="compositionally biased region" description="Low complexity" evidence="1">
    <location>
        <begin position="78"/>
        <end position="91"/>
    </location>
</feature>
<dbReference type="EMBL" id="CAMPGE010012967">
    <property type="protein sequence ID" value="CAI2371719.1"/>
    <property type="molecule type" value="Genomic_DNA"/>
</dbReference>
<name>A0AAD1UTT0_EUPCR</name>
<sequence length="140" mass="16589">MNDKIYVNQETLPFIRSQTLLKHRGGLKMKVKQRSSCTKLRYIFEKAHEDSSVSEEHLLKERQKVFMRVHEIIKKKLSSGSLKHSKGFQSPRRLRRVLRSPQFRPKEIKSNLPVLESNKESRQFFSPQRFSQVKLTNHVS</sequence>
<organism evidence="2 3">
    <name type="scientific">Euplotes crassus</name>
    <dbReference type="NCBI Taxonomy" id="5936"/>
    <lineage>
        <taxon>Eukaryota</taxon>
        <taxon>Sar</taxon>
        <taxon>Alveolata</taxon>
        <taxon>Ciliophora</taxon>
        <taxon>Intramacronucleata</taxon>
        <taxon>Spirotrichea</taxon>
        <taxon>Hypotrichia</taxon>
        <taxon>Euplotida</taxon>
        <taxon>Euplotidae</taxon>
        <taxon>Moneuplotes</taxon>
    </lineage>
</organism>
<feature type="region of interest" description="Disordered" evidence="1">
    <location>
        <begin position="78"/>
        <end position="112"/>
    </location>
</feature>
<accession>A0AAD1UTT0</accession>
<gene>
    <name evidence="2" type="ORF">ECRASSUSDP1_LOCUS13044</name>
</gene>
<dbReference type="AlphaFoldDB" id="A0AAD1UTT0"/>
<dbReference type="Proteomes" id="UP001295684">
    <property type="component" value="Unassembled WGS sequence"/>
</dbReference>
<comment type="caution">
    <text evidence="2">The sequence shown here is derived from an EMBL/GenBank/DDBJ whole genome shotgun (WGS) entry which is preliminary data.</text>
</comment>
<evidence type="ECO:0000313" key="3">
    <source>
        <dbReference type="Proteomes" id="UP001295684"/>
    </source>
</evidence>
<protein>
    <submittedName>
        <fullName evidence="2">Uncharacterized protein</fullName>
    </submittedName>
</protein>